<feature type="domain" description="Protein kinase" evidence="1">
    <location>
        <begin position="36"/>
        <end position="168"/>
    </location>
</feature>
<dbReference type="Proteomes" id="UP001642464">
    <property type="component" value="Unassembled WGS sequence"/>
</dbReference>
<evidence type="ECO:0000259" key="1">
    <source>
        <dbReference type="PROSITE" id="PS50011"/>
    </source>
</evidence>
<feature type="non-terminal residue" evidence="2">
    <location>
        <position position="168"/>
    </location>
</feature>
<protein>
    <submittedName>
        <fullName evidence="2">Serine/threonine-protein kinase CTR1 (Protein CONSTITUTIVE TRIPLE RESPONSE1)</fullName>
    </submittedName>
</protein>
<dbReference type="Pfam" id="PF00069">
    <property type="entry name" value="Pkinase"/>
    <property type="match status" value="1"/>
</dbReference>
<dbReference type="InterPro" id="IPR051681">
    <property type="entry name" value="Ser/Thr_Kinases-Pseudokinases"/>
</dbReference>
<dbReference type="SMART" id="SM00220">
    <property type="entry name" value="S_TKc"/>
    <property type="match status" value="1"/>
</dbReference>
<proteinExistence type="predicted"/>
<dbReference type="EMBL" id="CAXAMM010041807">
    <property type="protein sequence ID" value="CAK9101316.1"/>
    <property type="molecule type" value="Genomic_DNA"/>
</dbReference>
<dbReference type="GO" id="GO:0016301">
    <property type="term" value="F:kinase activity"/>
    <property type="evidence" value="ECO:0007669"/>
    <property type="project" value="UniProtKB-KW"/>
</dbReference>
<keyword evidence="2" id="KW-0808">Transferase</keyword>
<keyword evidence="2" id="KW-0418">Kinase</keyword>
<organism evidence="2 3">
    <name type="scientific">Durusdinium trenchii</name>
    <dbReference type="NCBI Taxonomy" id="1381693"/>
    <lineage>
        <taxon>Eukaryota</taxon>
        <taxon>Sar</taxon>
        <taxon>Alveolata</taxon>
        <taxon>Dinophyceae</taxon>
        <taxon>Suessiales</taxon>
        <taxon>Symbiodiniaceae</taxon>
        <taxon>Durusdinium</taxon>
    </lineage>
</organism>
<comment type="caution">
    <text evidence="2">The sequence shown here is derived from an EMBL/GenBank/DDBJ whole genome shotgun (WGS) entry which is preliminary data.</text>
</comment>
<name>A0ABP0RPZ2_9DINO</name>
<gene>
    <name evidence="2" type="ORF">SCF082_LOCUS47382</name>
</gene>
<keyword evidence="3" id="KW-1185">Reference proteome</keyword>
<sequence>MNFAKRHAEVEEVKGGDELKLRACLLPSETISWQDIQIVSLISGGSFGQVYLARHAGREVCVKRCLLRSDGSMTSEQLRNLEREINSYKIMKHDYIVKYIGCVLEYPNLAIVTEYLSNGNLFDLLYINGIALKAALRLKISIQTTVAIQYMHELKPPLIHRDLKTQNL</sequence>
<dbReference type="PANTHER" id="PTHR44329">
    <property type="entry name" value="SERINE/THREONINE-PROTEIN KINASE TNNI3K-RELATED"/>
    <property type="match status" value="1"/>
</dbReference>
<dbReference type="InterPro" id="IPR000719">
    <property type="entry name" value="Prot_kinase_dom"/>
</dbReference>
<reference evidence="2 3" key="1">
    <citation type="submission" date="2024-02" db="EMBL/GenBank/DDBJ databases">
        <authorList>
            <person name="Chen Y."/>
            <person name="Shah S."/>
            <person name="Dougan E. K."/>
            <person name="Thang M."/>
            <person name="Chan C."/>
        </authorList>
    </citation>
    <scope>NUCLEOTIDE SEQUENCE [LARGE SCALE GENOMIC DNA]</scope>
</reference>
<dbReference type="PROSITE" id="PS50011">
    <property type="entry name" value="PROTEIN_KINASE_DOM"/>
    <property type="match status" value="1"/>
</dbReference>
<dbReference type="Gene3D" id="1.10.510.10">
    <property type="entry name" value="Transferase(Phosphotransferase) domain 1"/>
    <property type="match status" value="1"/>
</dbReference>
<accession>A0ABP0RPZ2</accession>
<dbReference type="SUPFAM" id="SSF56112">
    <property type="entry name" value="Protein kinase-like (PK-like)"/>
    <property type="match status" value="1"/>
</dbReference>
<evidence type="ECO:0000313" key="2">
    <source>
        <dbReference type="EMBL" id="CAK9101316.1"/>
    </source>
</evidence>
<dbReference type="InterPro" id="IPR011009">
    <property type="entry name" value="Kinase-like_dom_sf"/>
</dbReference>
<evidence type="ECO:0000313" key="3">
    <source>
        <dbReference type="Proteomes" id="UP001642464"/>
    </source>
</evidence>